<evidence type="ECO:0000259" key="7">
    <source>
        <dbReference type="PROSITE" id="PS50111"/>
    </source>
</evidence>
<dbReference type="PANTHER" id="PTHR32089">
    <property type="entry name" value="METHYL-ACCEPTING CHEMOTAXIS PROTEIN MCPB"/>
    <property type="match status" value="1"/>
</dbReference>
<evidence type="ECO:0000256" key="3">
    <source>
        <dbReference type="ARBA" id="ARBA00029447"/>
    </source>
</evidence>
<dbReference type="PROSITE" id="PS50112">
    <property type="entry name" value="PAS"/>
    <property type="match status" value="1"/>
</dbReference>
<evidence type="ECO:0000256" key="4">
    <source>
        <dbReference type="PROSITE-ProRule" id="PRU00284"/>
    </source>
</evidence>
<dbReference type="Pfam" id="PF00015">
    <property type="entry name" value="MCPsignal"/>
    <property type="match status" value="1"/>
</dbReference>
<keyword evidence="2 4" id="KW-0807">Transducer</keyword>
<evidence type="ECO:0000256" key="6">
    <source>
        <dbReference type="SAM" id="Phobius"/>
    </source>
</evidence>
<dbReference type="InterPro" id="IPR004089">
    <property type="entry name" value="MCPsignal_dom"/>
</dbReference>
<dbReference type="Proteomes" id="UP001621714">
    <property type="component" value="Unassembled WGS sequence"/>
</dbReference>
<dbReference type="SMART" id="SM00283">
    <property type="entry name" value="MA"/>
    <property type="match status" value="1"/>
</dbReference>
<evidence type="ECO:0000256" key="1">
    <source>
        <dbReference type="ARBA" id="ARBA00004370"/>
    </source>
</evidence>
<feature type="transmembrane region" description="Helical" evidence="6">
    <location>
        <begin position="211"/>
        <end position="231"/>
    </location>
</feature>
<feature type="domain" description="Methyl-accepting transducer" evidence="7">
    <location>
        <begin position="370"/>
        <end position="574"/>
    </location>
</feature>
<evidence type="ECO:0000313" key="9">
    <source>
        <dbReference type="EMBL" id="MFK7159592.1"/>
    </source>
</evidence>
<keyword evidence="10" id="KW-1185">Reference proteome</keyword>
<comment type="caution">
    <text evidence="9">The sequence shown here is derived from an EMBL/GenBank/DDBJ whole genome shotgun (WGS) entry which is preliminary data.</text>
</comment>
<dbReference type="PRINTS" id="PR00260">
    <property type="entry name" value="CHEMTRNSDUCR"/>
</dbReference>
<reference evidence="9 10" key="1">
    <citation type="submission" date="2024-02" db="EMBL/GenBank/DDBJ databases">
        <title>Marinospirillum sp. MEB 164 isolated from Lonar lake sediment.</title>
        <authorList>
            <person name="Joshi A."/>
            <person name="Thite S."/>
        </authorList>
    </citation>
    <scope>NUCLEOTIDE SEQUENCE [LARGE SCALE GENOMIC DNA]</scope>
    <source>
        <strain evidence="9 10">MEB164</strain>
    </source>
</reference>
<dbReference type="SUPFAM" id="SSF58104">
    <property type="entry name" value="Methyl-accepting chemotaxis protein (MCP) signaling domain"/>
    <property type="match status" value="1"/>
</dbReference>
<keyword evidence="6" id="KW-1133">Transmembrane helix</keyword>
<name>A0ABW8PTJ6_9GAMM</name>
<evidence type="ECO:0000256" key="2">
    <source>
        <dbReference type="ARBA" id="ARBA00023224"/>
    </source>
</evidence>
<dbReference type="Pfam" id="PF13682">
    <property type="entry name" value="CZB"/>
    <property type="match status" value="1"/>
</dbReference>
<dbReference type="RefSeq" id="WP_405336193.1">
    <property type="nucleotide sequence ID" value="NZ_JBANFI010000001.1"/>
</dbReference>
<dbReference type="PANTHER" id="PTHR32089:SF118">
    <property type="entry name" value="HEME-BASED AEROTACTIC TRANSDUCER HEMAT"/>
    <property type="match status" value="1"/>
</dbReference>
<protein>
    <submittedName>
        <fullName evidence="9">Methyl-accepting chemotaxis protein</fullName>
    </submittedName>
</protein>
<keyword evidence="6" id="KW-0812">Transmembrane</keyword>
<dbReference type="InterPro" id="IPR004090">
    <property type="entry name" value="Chemotax_Me-accpt_rcpt"/>
</dbReference>
<feature type="domain" description="PAS" evidence="8">
    <location>
        <begin position="25"/>
        <end position="64"/>
    </location>
</feature>
<dbReference type="SUPFAM" id="SSF55785">
    <property type="entry name" value="PYP-like sensor domain (PAS domain)"/>
    <property type="match status" value="1"/>
</dbReference>
<feature type="region of interest" description="Disordered" evidence="5">
    <location>
        <begin position="177"/>
        <end position="199"/>
    </location>
</feature>
<organism evidence="9 10">
    <name type="scientific">Marinospirillum alkalitolerans</name>
    <dbReference type="NCBI Taxonomy" id="3123374"/>
    <lineage>
        <taxon>Bacteria</taxon>
        <taxon>Pseudomonadati</taxon>
        <taxon>Pseudomonadota</taxon>
        <taxon>Gammaproteobacteria</taxon>
        <taxon>Oceanospirillales</taxon>
        <taxon>Oceanospirillaceae</taxon>
        <taxon>Marinospirillum</taxon>
    </lineage>
</organism>
<dbReference type="PROSITE" id="PS50111">
    <property type="entry name" value="CHEMOTAXIS_TRANSDUC_2"/>
    <property type="match status" value="1"/>
</dbReference>
<dbReference type="CDD" id="cd00130">
    <property type="entry name" value="PAS"/>
    <property type="match status" value="1"/>
</dbReference>
<dbReference type="NCBIfam" id="TIGR00229">
    <property type="entry name" value="sensory_box"/>
    <property type="match status" value="1"/>
</dbReference>
<evidence type="ECO:0000259" key="8">
    <source>
        <dbReference type="PROSITE" id="PS50112"/>
    </source>
</evidence>
<proteinExistence type="inferred from homology"/>
<keyword evidence="6" id="KW-0472">Membrane</keyword>
<dbReference type="Pfam" id="PF13426">
    <property type="entry name" value="PAS_9"/>
    <property type="match status" value="1"/>
</dbReference>
<evidence type="ECO:0000256" key="5">
    <source>
        <dbReference type="SAM" id="MobiDB-lite"/>
    </source>
</evidence>
<gene>
    <name evidence="9" type="ORF">V6U78_00885</name>
</gene>
<sequence length="687" mass="77510">MSHTDTRAPSQMQTIHTPDVGDTMVSITNLKGEITYVNRVFMRVTGYHEKQLIGHNHHLVRHPEMPRCIWQRVWKRLERDDEAFILVKNQGAQQQAYWSLTVLYPNFDHQGKKVGYCAVHYPASAAMIALIEPIYAKVLEAEKRDMQAGLGCLEAALQAAGHQSYSEYLIEAHYRQQQKTSPATPNYQPTYARKTSRKSGAQPFLGTQMRWAQAIQMLLALAVAGGIQWMQPSAWWIWLYPLFVLGMLIYTRHLMGSALNVLHRVHRTIKRTKLGELHHRVNETSGLGEVGQVAWEMNELLDQLQSFYLEANSAFLDVKEGVPHRYALSTAVSGAPHRSLEQLNQGLEAMRQVEEIRSRNELMSRLNEVNVNSLVPNLSTIQTDLVSVIEQIKVALATATTNLEQAERAEEMIDVMLRQLGNITQVLGHIQQLVEQLEGDGQQVIEALALIDNLAEQTNLLALNASIEAARAGEHGRGFAVVADEVRTLAGRSKETASQINQIITTFSFRSAQMRAASEQAGTEASALNQDIGGFHQTFRDLAVSTRDTHQRLSLASDKNFTTLAKVDHIVYKQRTYLAIQDVQQYQQAAQAVQVNHHQCRLGQWYEQGFGYEQFRQLPSYRLLEAPHAQVHHYAHQAVALVEQNWLRSAELREQIVEQVQAVEAASDQTMQLLDVLVEEKHPASGH</sequence>
<comment type="similarity">
    <text evidence="3">Belongs to the methyl-accepting chemotaxis (MCP) protein family.</text>
</comment>
<dbReference type="InterPro" id="IPR025991">
    <property type="entry name" value="Chemoreceptor_zinc-bind_dom"/>
</dbReference>
<feature type="compositionally biased region" description="Polar residues" evidence="5">
    <location>
        <begin position="177"/>
        <end position="189"/>
    </location>
</feature>
<dbReference type="InterPro" id="IPR035965">
    <property type="entry name" value="PAS-like_dom_sf"/>
</dbReference>
<accession>A0ABW8PTJ6</accession>
<comment type="subcellular location">
    <subcellularLocation>
        <location evidence="1">Membrane</location>
    </subcellularLocation>
</comment>
<evidence type="ECO:0000313" key="10">
    <source>
        <dbReference type="Proteomes" id="UP001621714"/>
    </source>
</evidence>
<dbReference type="EMBL" id="JBANFI010000001">
    <property type="protein sequence ID" value="MFK7159592.1"/>
    <property type="molecule type" value="Genomic_DNA"/>
</dbReference>
<dbReference type="Gene3D" id="1.10.287.950">
    <property type="entry name" value="Methyl-accepting chemotaxis protein"/>
    <property type="match status" value="1"/>
</dbReference>
<dbReference type="InterPro" id="IPR000014">
    <property type="entry name" value="PAS"/>
</dbReference>
<dbReference type="Gene3D" id="3.30.450.20">
    <property type="entry name" value="PAS domain"/>
    <property type="match status" value="1"/>
</dbReference>